<dbReference type="EMBL" id="CH940647">
    <property type="protein sequence ID" value="EDW70856.1"/>
    <property type="molecule type" value="Genomic_DNA"/>
</dbReference>
<feature type="chain" id="PRO_5018660560" description="cathepsin L" evidence="10">
    <location>
        <begin position="21"/>
        <end position="327"/>
    </location>
</feature>
<dbReference type="PANTHER" id="PTHR12411">
    <property type="entry name" value="CYSTEINE PROTEASE FAMILY C1-RELATED"/>
    <property type="match status" value="1"/>
</dbReference>
<evidence type="ECO:0000256" key="10">
    <source>
        <dbReference type="SAM" id="SignalP"/>
    </source>
</evidence>
<dbReference type="PROSITE" id="PS51257">
    <property type="entry name" value="PROKAR_LIPOPROTEIN"/>
    <property type="match status" value="1"/>
</dbReference>
<dbReference type="Proteomes" id="UP000008792">
    <property type="component" value="Unassembled WGS sequence"/>
</dbReference>
<dbReference type="InParanoid" id="B4LC28"/>
<evidence type="ECO:0000259" key="11">
    <source>
        <dbReference type="SMART" id="SM00645"/>
    </source>
</evidence>
<feature type="domain" description="Peptidase C1A papain C-terminal" evidence="11">
    <location>
        <begin position="117"/>
        <end position="327"/>
    </location>
</feature>
<evidence type="ECO:0000256" key="2">
    <source>
        <dbReference type="ARBA" id="ARBA00022670"/>
    </source>
</evidence>
<feature type="signal peptide" evidence="10">
    <location>
        <begin position="1"/>
        <end position="20"/>
    </location>
</feature>
<dbReference type="AlphaFoldDB" id="B4LC28"/>
<dbReference type="CDD" id="cd02248">
    <property type="entry name" value="Peptidase_C1A"/>
    <property type="match status" value="1"/>
</dbReference>
<dbReference type="InterPro" id="IPR000169">
    <property type="entry name" value="Pept_cys_AS"/>
</dbReference>
<dbReference type="OrthoDB" id="10253408at2759"/>
<keyword evidence="14" id="KW-1185">Reference proteome</keyword>
<dbReference type="SUPFAM" id="SSF54001">
    <property type="entry name" value="Cysteine proteinases"/>
    <property type="match status" value="1"/>
</dbReference>
<dbReference type="OMA" id="YCRYRRS"/>
<dbReference type="PROSITE" id="PS00139">
    <property type="entry name" value="THIOL_PROTEASE_CYS"/>
    <property type="match status" value="1"/>
</dbReference>
<evidence type="ECO:0000256" key="9">
    <source>
        <dbReference type="ARBA" id="ARBA00063237"/>
    </source>
</evidence>
<keyword evidence="2" id="KW-0645">Protease</keyword>
<protein>
    <recommendedName>
        <fullName evidence="8">cathepsin L</fullName>
        <ecNumber evidence="8">3.4.22.15</ecNumber>
    </recommendedName>
</protein>
<evidence type="ECO:0000256" key="8">
    <source>
        <dbReference type="ARBA" id="ARBA00038911"/>
    </source>
</evidence>
<keyword evidence="4" id="KW-0788">Thiol protease</keyword>
<evidence type="ECO:0000256" key="4">
    <source>
        <dbReference type="ARBA" id="ARBA00022807"/>
    </source>
</evidence>
<dbReference type="PRINTS" id="PR00705">
    <property type="entry name" value="PAPAIN"/>
</dbReference>
<dbReference type="Pfam" id="PF00112">
    <property type="entry name" value="Peptidase_C1"/>
    <property type="match status" value="1"/>
</dbReference>
<dbReference type="InterPro" id="IPR025660">
    <property type="entry name" value="Pept_his_AS"/>
</dbReference>
<evidence type="ECO:0000256" key="7">
    <source>
        <dbReference type="ARBA" id="ARBA00036319"/>
    </source>
</evidence>
<dbReference type="PhylomeDB" id="B4LC28"/>
<dbReference type="InterPro" id="IPR000668">
    <property type="entry name" value="Peptidase_C1A_C"/>
</dbReference>
<evidence type="ECO:0000313" key="13">
    <source>
        <dbReference type="EMBL" id="EDW70856.1"/>
    </source>
</evidence>
<keyword evidence="3 13" id="KW-0378">Hydrolase</keyword>
<reference evidence="13 14" key="1">
    <citation type="journal article" date="2007" name="Nature">
        <title>Evolution of genes and genomes on the Drosophila phylogeny.</title>
        <authorList>
            <consortium name="Drosophila 12 Genomes Consortium"/>
            <person name="Clark A.G."/>
            <person name="Eisen M.B."/>
            <person name="Smith D.R."/>
            <person name="Bergman C.M."/>
            <person name="Oliver B."/>
            <person name="Markow T.A."/>
            <person name="Kaufman T.C."/>
            <person name="Kellis M."/>
            <person name="Gelbart W."/>
            <person name="Iyer V.N."/>
            <person name="Pollard D.A."/>
            <person name="Sackton T.B."/>
            <person name="Larracuente A.M."/>
            <person name="Singh N.D."/>
            <person name="Abad J.P."/>
            <person name="Abt D.N."/>
            <person name="Adryan B."/>
            <person name="Aguade M."/>
            <person name="Akashi H."/>
            <person name="Anderson W.W."/>
            <person name="Aquadro C.F."/>
            <person name="Ardell D.H."/>
            <person name="Arguello R."/>
            <person name="Artieri C.G."/>
            <person name="Barbash D.A."/>
            <person name="Barker D."/>
            <person name="Barsanti P."/>
            <person name="Batterham P."/>
            <person name="Batzoglou S."/>
            <person name="Begun D."/>
            <person name="Bhutkar A."/>
            <person name="Blanco E."/>
            <person name="Bosak S.A."/>
            <person name="Bradley R.K."/>
            <person name="Brand A.D."/>
            <person name="Brent M.R."/>
            <person name="Brooks A.N."/>
            <person name="Brown R.H."/>
            <person name="Butlin R.K."/>
            <person name="Caggese C."/>
            <person name="Calvi B.R."/>
            <person name="Bernardo de Carvalho A."/>
            <person name="Caspi A."/>
            <person name="Castrezana S."/>
            <person name="Celniker S.E."/>
            <person name="Chang J.L."/>
            <person name="Chapple C."/>
            <person name="Chatterji S."/>
            <person name="Chinwalla A."/>
            <person name="Civetta A."/>
            <person name="Clifton S.W."/>
            <person name="Comeron J.M."/>
            <person name="Costello J.C."/>
            <person name="Coyne J.A."/>
            <person name="Daub J."/>
            <person name="David R.G."/>
            <person name="Delcher A.L."/>
            <person name="Delehaunty K."/>
            <person name="Do C.B."/>
            <person name="Ebling H."/>
            <person name="Edwards K."/>
            <person name="Eickbush T."/>
            <person name="Evans J.D."/>
            <person name="Filipski A."/>
            <person name="Findeiss S."/>
            <person name="Freyhult E."/>
            <person name="Fulton L."/>
            <person name="Fulton R."/>
            <person name="Garcia A.C."/>
            <person name="Gardiner A."/>
            <person name="Garfield D.A."/>
            <person name="Garvin B.E."/>
            <person name="Gibson G."/>
            <person name="Gilbert D."/>
            <person name="Gnerre S."/>
            <person name="Godfrey J."/>
            <person name="Good R."/>
            <person name="Gotea V."/>
            <person name="Gravely B."/>
            <person name="Greenberg A.J."/>
            <person name="Griffiths-Jones S."/>
            <person name="Gross S."/>
            <person name="Guigo R."/>
            <person name="Gustafson E.A."/>
            <person name="Haerty W."/>
            <person name="Hahn M.W."/>
            <person name="Halligan D.L."/>
            <person name="Halpern A.L."/>
            <person name="Halter G.M."/>
            <person name="Han M.V."/>
            <person name="Heger A."/>
            <person name="Hillier L."/>
            <person name="Hinrichs A.S."/>
            <person name="Holmes I."/>
            <person name="Hoskins R.A."/>
            <person name="Hubisz M.J."/>
            <person name="Hultmark D."/>
            <person name="Huntley M.A."/>
            <person name="Jaffe D.B."/>
            <person name="Jagadeeshan S."/>
            <person name="Jeck W.R."/>
            <person name="Johnson J."/>
            <person name="Jones C.D."/>
            <person name="Jordan W.C."/>
            <person name="Karpen G.H."/>
            <person name="Kataoka E."/>
            <person name="Keightley P.D."/>
            <person name="Kheradpour P."/>
            <person name="Kirkness E.F."/>
            <person name="Koerich L.B."/>
            <person name="Kristiansen K."/>
            <person name="Kudrna D."/>
            <person name="Kulathinal R.J."/>
            <person name="Kumar S."/>
            <person name="Kwok R."/>
            <person name="Lander E."/>
            <person name="Langley C.H."/>
            <person name="Lapoint R."/>
            <person name="Lazzaro B.P."/>
            <person name="Lee S.J."/>
            <person name="Levesque L."/>
            <person name="Li R."/>
            <person name="Lin C.F."/>
            <person name="Lin M.F."/>
            <person name="Lindblad-Toh K."/>
            <person name="Llopart A."/>
            <person name="Long M."/>
            <person name="Low L."/>
            <person name="Lozovsky E."/>
            <person name="Lu J."/>
            <person name="Luo M."/>
            <person name="Machado C.A."/>
            <person name="Makalowski W."/>
            <person name="Marzo M."/>
            <person name="Matsuda M."/>
            <person name="Matzkin L."/>
            <person name="McAllister B."/>
            <person name="McBride C.S."/>
            <person name="McKernan B."/>
            <person name="McKernan K."/>
            <person name="Mendez-Lago M."/>
            <person name="Minx P."/>
            <person name="Mollenhauer M.U."/>
            <person name="Montooth K."/>
            <person name="Mount S.M."/>
            <person name="Mu X."/>
            <person name="Myers E."/>
            <person name="Negre B."/>
            <person name="Newfeld S."/>
            <person name="Nielsen R."/>
            <person name="Noor M.A."/>
            <person name="O'Grady P."/>
            <person name="Pachter L."/>
            <person name="Papaceit M."/>
            <person name="Parisi M.J."/>
            <person name="Parisi M."/>
            <person name="Parts L."/>
            <person name="Pedersen J.S."/>
            <person name="Pesole G."/>
            <person name="Phillippy A.M."/>
            <person name="Ponting C.P."/>
            <person name="Pop M."/>
            <person name="Porcelli D."/>
            <person name="Powell J.R."/>
            <person name="Prohaska S."/>
            <person name="Pruitt K."/>
            <person name="Puig M."/>
            <person name="Quesneville H."/>
            <person name="Ram K.R."/>
            <person name="Rand D."/>
            <person name="Rasmussen M.D."/>
            <person name="Reed L.K."/>
            <person name="Reenan R."/>
            <person name="Reily A."/>
            <person name="Remington K.A."/>
            <person name="Rieger T.T."/>
            <person name="Ritchie M.G."/>
            <person name="Robin C."/>
            <person name="Rogers Y.H."/>
            <person name="Rohde C."/>
            <person name="Rozas J."/>
            <person name="Rubenfield M.J."/>
            <person name="Ruiz A."/>
            <person name="Russo S."/>
            <person name="Salzberg S.L."/>
            <person name="Sanchez-Gracia A."/>
            <person name="Saranga D.J."/>
            <person name="Sato H."/>
            <person name="Schaeffer S.W."/>
            <person name="Schatz M.C."/>
            <person name="Schlenke T."/>
            <person name="Schwartz R."/>
            <person name="Segarra C."/>
            <person name="Singh R.S."/>
            <person name="Sirot L."/>
            <person name="Sirota M."/>
            <person name="Sisneros N.B."/>
            <person name="Smith C.D."/>
            <person name="Smith T.F."/>
            <person name="Spieth J."/>
            <person name="Stage D.E."/>
            <person name="Stark A."/>
            <person name="Stephan W."/>
            <person name="Strausberg R.L."/>
            <person name="Strempel S."/>
            <person name="Sturgill D."/>
            <person name="Sutton G."/>
            <person name="Sutton G.G."/>
            <person name="Tao W."/>
            <person name="Teichmann S."/>
            <person name="Tobari Y.N."/>
            <person name="Tomimura Y."/>
            <person name="Tsolas J.M."/>
            <person name="Valente V.L."/>
            <person name="Venter E."/>
            <person name="Venter J.C."/>
            <person name="Vicario S."/>
            <person name="Vieira F.G."/>
            <person name="Vilella A.J."/>
            <person name="Villasante A."/>
            <person name="Walenz B."/>
            <person name="Wang J."/>
            <person name="Wasserman M."/>
            <person name="Watts T."/>
            <person name="Wilson D."/>
            <person name="Wilson R.K."/>
            <person name="Wing R.A."/>
            <person name="Wolfner M.F."/>
            <person name="Wong A."/>
            <person name="Wong G.K."/>
            <person name="Wu C.I."/>
            <person name="Wu G."/>
            <person name="Yamamoto D."/>
            <person name="Yang H.P."/>
            <person name="Yang S.P."/>
            <person name="Yorke J.A."/>
            <person name="Yoshida K."/>
            <person name="Zdobnov E."/>
            <person name="Zhang P."/>
            <person name="Zhang Y."/>
            <person name="Zimin A.V."/>
            <person name="Baldwin J."/>
            <person name="Abdouelleil A."/>
            <person name="Abdulkadir J."/>
            <person name="Abebe A."/>
            <person name="Abera B."/>
            <person name="Abreu J."/>
            <person name="Acer S.C."/>
            <person name="Aftuck L."/>
            <person name="Alexander A."/>
            <person name="An P."/>
            <person name="Anderson E."/>
            <person name="Anderson S."/>
            <person name="Arachi H."/>
            <person name="Azer M."/>
            <person name="Bachantsang P."/>
            <person name="Barry A."/>
            <person name="Bayul T."/>
            <person name="Berlin A."/>
            <person name="Bessette D."/>
            <person name="Bloom T."/>
            <person name="Blye J."/>
            <person name="Boguslavskiy L."/>
            <person name="Bonnet C."/>
            <person name="Boukhgalter B."/>
            <person name="Bourzgui I."/>
            <person name="Brown A."/>
            <person name="Cahill P."/>
            <person name="Channer S."/>
            <person name="Cheshatsang Y."/>
            <person name="Chuda L."/>
            <person name="Citroen M."/>
            <person name="Collymore A."/>
            <person name="Cooke P."/>
            <person name="Costello M."/>
            <person name="D'Aco K."/>
            <person name="Daza R."/>
            <person name="De Haan G."/>
            <person name="DeGray S."/>
            <person name="DeMaso C."/>
            <person name="Dhargay N."/>
            <person name="Dooley K."/>
            <person name="Dooley E."/>
            <person name="Doricent M."/>
            <person name="Dorje P."/>
            <person name="Dorjee K."/>
            <person name="Dupes A."/>
            <person name="Elong R."/>
            <person name="Falk J."/>
            <person name="Farina A."/>
            <person name="Faro S."/>
            <person name="Ferguson D."/>
            <person name="Fisher S."/>
            <person name="Foley C.D."/>
            <person name="Franke A."/>
            <person name="Friedrich D."/>
            <person name="Gadbois L."/>
            <person name="Gearin G."/>
            <person name="Gearin C.R."/>
            <person name="Giannoukos G."/>
            <person name="Goode T."/>
            <person name="Graham J."/>
            <person name="Grandbois E."/>
            <person name="Grewal S."/>
            <person name="Gyaltsen K."/>
            <person name="Hafez N."/>
            <person name="Hagos B."/>
            <person name="Hall J."/>
            <person name="Henson C."/>
            <person name="Hollinger A."/>
            <person name="Honan T."/>
            <person name="Huard M.D."/>
            <person name="Hughes L."/>
            <person name="Hurhula B."/>
            <person name="Husby M.E."/>
            <person name="Kamat A."/>
            <person name="Kanga B."/>
            <person name="Kashin S."/>
            <person name="Khazanovich D."/>
            <person name="Kisner P."/>
            <person name="Lance K."/>
            <person name="Lara M."/>
            <person name="Lee W."/>
            <person name="Lennon N."/>
            <person name="Letendre F."/>
            <person name="LeVine R."/>
            <person name="Lipovsky A."/>
            <person name="Liu X."/>
            <person name="Liu J."/>
            <person name="Liu S."/>
            <person name="Lokyitsang T."/>
            <person name="Lokyitsang Y."/>
            <person name="Lubonja R."/>
            <person name="Lui A."/>
            <person name="MacDonald P."/>
            <person name="Magnisalis V."/>
            <person name="Maru K."/>
            <person name="Matthews C."/>
            <person name="McCusker W."/>
            <person name="McDonough S."/>
            <person name="Mehta T."/>
            <person name="Meldrim J."/>
            <person name="Meneus L."/>
            <person name="Mihai O."/>
            <person name="Mihalev A."/>
            <person name="Mihova T."/>
            <person name="Mittelman R."/>
            <person name="Mlenga V."/>
            <person name="Montmayeur A."/>
            <person name="Mulrain L."/>
            <person name="Navidi A."/>
            <person name="Naylor J."/>
            <person name="Negash T."/>
            <person name="Nguyen T."/>
            <person name="Nguyen N."/>
            <person name="Nicol R."/>
            <person name="Norbu C."/>
            <person name="Norbu N."/>
            <person name="Novod N."/>
            <person name="O'Neill B."/>
            <person name="Osman S."/>
            <person name="Markiewicz E."/>
            <person name="Oyono O.L."/>
            <person name="Patti C."/>
            <person name="Phunkhang P."/>
            <person name="Pierre F."/>
            <person name="Priest M."/>
            <person name="Raghuraman S."/>
            <person name="Rege F."/>
            <person name="Reyes R."/>
            <person name="Rise C."/>
            <person name="Rogov P."/>
            <person name="Ross K."/>
            <person name="Ryan E."/>
            <person name="Settipalli S."/>
            <person name="Shea T."/>
            <person name="Sherpa N."/>
            <person name="Shi L."/>
            <person name="Shih D."/>
            <person name="Sparrow T."/>
            <person name="Spaulding J."/>
            <person name="Stalker J."/>
            <person name="Stange-Thomann N."/>
            <person name="Stavropoulos S."/>
            <person name="Stone C."/>
            <person name="Strader C."/>
            <person name="Tesfaye S."/>
            <person name="Thomson T."/>
            <person name="Thoulutsang Y."/>
            <person name="Thoulutsang D."/>
            <person name="Topham K."/>
            <person name="Topping I."/>
            <person name="Tsamla T."/>
            <person name="Vassiliev H."/>
            <person name="Vo A."/>
            <person name="Wangchuk T."/>
            <person name="Wangdi T."/>
            <person name="Weiand M."/>
            <person name="Wilkinson J."/>
            <person name="Wilson A."/>
            <person name="Yadav S."/>
            <person name="Young G."/>
            <person name="Yu Q."/>
            <person name="Zembek L."/>
            <person name="Zhong D."/>
            <person name="Zimmer A."/>
            <person name="Zwirko Z."/>
            <person name="Jaffe D.B."/>
            <person name="Alvarez P."/>
            <person name="Brockman W."/>
            <person name="Butler J."/>
            <person name="Chin C."/>
            <person name="Gnerre S."/>
            <person name="Grabherr M."/>
            <person name="Kleber M."/>
            <person name="Mauceli E."/>
            <person name="MacCallum I."/>
        </authorList>
    </citation>
    <scope>NUCLEOTIDE SEQUENCE [LARGE SCALE GENOMIC DNA]</scope>
    <source>
        <strain evidence="14">Tucson 15010-1051.87</strain>
    </source>
</reference>
<dbReference type="GO" id="GO:0006508">
    <property type="term" value="P:proteolysis"/>
    <property type="evidence" value="ECO:0007669"/>
    <property type="project" value="UniProtKB-KW"/>
</dbReference>
<dbReference type="InterPro" id="IPR013201">
    <property type="entry name" value="Prot_inhib_I29"/>
</dbReference>
<keyword evidence="6" id="KW-1015">Disulfide bond</keyword>
<evidence type="ECO:0000259" key="12">
    <source>
        <dbReference type="SMART" id="SM00848"/>
    </source>
</evidence>
<dbReference type="Pfam" id="PF08246">
    <property type="entry name" value="Inhibitor_I29"/>
    <property type="match status" value="1"/>
</dbReference>
<dbReference type="Gene3D" id="3.90.70.10">
    <property type="entry name" value="Cysteine proteinases"/>
    <property type="match status" value="1"/>
</dbReference>
<dbReference type="SMART" id="SM00645">
    <property type="entry name" value="Pept_C1"/>
    <property type="match status" value="1"/>
</dbReference>
<dbReference type="SMART" id="SM00848">
    <property type="entry name" value="Inhibitor_I29"/>
    <property type="match status" value="1"/>
</dbReference>
<keyword evidence="10" id="KW-0732">Signal</keyword>
<organism evidence="13 14">
    <name type="scientific">Drosophila virilis</name>
    <name type="common">Fruit fly</name>
    <dbReference type="NCBI Taxonomy" id="7244"/>
    <lineage>
        <taxon>Eukaryota</taxon>
        <taxon>Metazoa</taxon>
        <taxon>Ecdysozoa</taxon>
        <taxon>Arthropoda</taxon>
        <taxon>Hexapoda</taxon>
        <taxon>Insecta</taxon>
        <taxon>Pterygota</taxon>
        <taxon>Neoptera</taxon>
        <taxon>Endopterygota</taxon>
        <taxon>Diptera</taxon>
        <taxon>Brachycera</taxon>
        <taxon>Muscomorpha</taxon>
        <taxon>Ephydroidea</taxon>
        <taxon>Drosophilidae</taxon>
        <taxon>Drosophila</taxon>
    </lineage>
</organism>
<comment type="subunit">
    <text evidence="9">Dimer of a heavy and a light chain linked by disulfide bonds.</text>
</comment>
<dbReference type="PROSITE" id="PS00639">
    <property type="entry name" value="THIOL_PROTEASE_HIS"/>
    <property type="match status" value="1"/>
</dbReference>
<dbReference type="InterPro" id="IPR013128">
    <property type="entry name" value="Peptidase_C1A"/>
</dbReference>
<comment type="catalytic activity">
    <reaction evidence="7">
        <text>Specificity close to that of papain. As compared to cathepsin B, cathepsin L exhibits higher activity toward protein substrates, but has little activity on Z-Arg-Arg-NHMec, and no peptidyl-dipeptidase activity.</text>
        <dbReference type="EC" id="3.4.22.15"/>
    </reaction>
</comment>
<dbReference type="eggNOG" id="KOG1543">
    <property type="taxonomic scope" value="Eukaryota"/>
</dbReference>
<keyword evidence="5" id="KW-0865">Zymogen</keyword>
<evidence type="ECO:0000256" key="3">
    <source>
        <dbReference type="ARBA" id="ARBA00022801"/>
    </source>
</evidence>
<dbReference type="InterPro" id="IPR038765">
    <property type="entry name" value="Papain-like_cys_pep_sf"/>
</dbReference>
<name>B4LC28_DROVI</name>
<evidence type="ECO:0000313" key="14">
    <source>
        <dbReference type="Proteomes" id="UP000008792"/>
    </source>
</evidence>
<dbReference type="KEGG" id="dvi:6623967"/>
<dbReference type="EC" id="3.4.22.15" evidence="8"/>
<proteinExistence type="inferred from homology"/>
<evidence type="ECO:0000256" key="6">
    <source>
        <dbReference type="ARBA" id="ARBA00023157"/>
    </source>
</evidence>
<feature type="domain" description="Cathepsin propeptide inhibitor" evidence="12">
    <location>
        <begin position="29"/>
        <end position="89"/>
    </location>
</feature>
<comment type="similarity">
    <text evidence="1">Belongs to the peptidase C1 family.</text>
</comment>
<gene>
    <name evidence="13" type="primary">Dvir\GJ14012</name>
    <name evidence="13" type="ORF">Dvir_GJ14012</name>
</gene>
<dbReference type="HOGENOM" id="CLU_012184_1_2_1"/>
<dbReference type="FunFam" id="3.90.70.10:FF:000006">
    <property type="entry name" value="Cathepsin S"/>
    <property type="match status" value="1"/>
</dbReference>
<dbReference type="SMR" id="B4LC28"/>
<evidence type="ECO:0000256" key="1">
    <source>
        <dbReference type="ARBA" id="ARBA00008455"/>
    </source>
</evidence>
<dbReference type="InterPro" id="IPR039417">
    <property type="entry name" value="Peptidase_C1A_papain-like"/>
</dbReference>
<evidence type="ECO:0000256" key="5">
    <source>
        <dbReference type="ARBA" id="ARBA00023145"/>
    </source>
</evidence>
<accession>B4LC28</accession>
<dbReference type="GO" id="GO:0004197">
    <property type="term" value="F:cysteine-type endopeptidase activity"/>
    <property type="evidence" value="ECO:0007669"/>
    <property type="project" value="UniProtKB-EC"/>
</dbReference>
<sequence length="327" mass="36774">MKAVALLLIVAGVGCNRALSYEDVLASEFESFKVEYEKSYEDDGEEQLRMQIFKDNKQLIDRHNERYAAGEETYEMGVNQFTDMLATEFRKIMLVNLNISDFTSSIEYIYSPANAEIPSQVDWREKGAVTPVKNQGRCGSCWAFSAAGALEGQHFIQTKQLIPLSEQNLLDCSSRYNNHGCGGGWPAAALMYVRDNRGMDNDRAYPYEGHVGRCRFRRYSVSATVTQVMQVRRDEVALANAVATKGPVSVAVDATYFQHYRGGVYSHRCRQQANHAMLVVGYGSDQRGGDFWLIKNSWGGWGEQGYMRLARNQGNLCHVASYAVFPI</sequence>
<dbReference type="STRING" id="7244.B4LC28"/>